<evidence type="ECO:0000313" key="4">
    <source>
        <dbReference type="EMBL" id="GAM35211.1"/>
    </source>
</evidence>
<dbReference type="PANTHER" id="PTHR11552:SF78">
    <property type="entry name" value="GLUCOSE-METHANOL-CHOLINE OXIDOREDUCTASE N-TERMINAL DOMAIN-CONTAINING PROTEIN"/>
    <property type="match status" value="1"/>
</dbReference>
<name>A0A6V8H6S7_TALPI</name>
<dbReference type="InterPro" id="IPR000172">
    <property type="entry name" value="GMC_OxRdtase_N"/>
</dbReference>
<dbReference type="EMBL" id="DF933813">
    <property type="protein sequence ID" value="GAM35211.1"/>
    <property type="molecule type" value="Genomic_DNA"/>
</dbReference>
<sequence length="429" mass="46884">MSNRIPKEVDIVVAGGGAAGIVVASRLAKADPTLLILILEHGPDVRENPQVVNPALFITNLLPGSKTATFYTAEPSEHLNGRRAIVAAGGCPGGGGSINFLAYVRPQEIDFDDWEVEGWSGKEMIPFFKKFENFQDPDPEIDPSIHGYGGELSVSQGSNVQEGPQQDFFKACETLGIGRVADIADFKTSNGVGKWHQFVDKNDGIRQNTPHGFLYPILDANNTGLQVATEVKVGRILFEEDTNRANGVEYFTERSSKPQVVYARKQVILTAVFNAGFLSNPADVEQMLYGYKLQRDIARRLSHYRGPLETSHPKFPPGSKASYDYVDGLSAEKGSPVPIEYTPEDDDAIRDYIRQSVETTWHSMSTCAMKKRELGGVVDERLNVYGVERLKVADLSICPQNVAANTYSTALAIGEKAATLVAEDLGITL</sequence>
<proteinExistence type="inferred from homology"/>
<feature type="domain" description="Glucose-methanol-choline oxidoreductase N-terminal" evidence="3">
    <location>
        <begin position="10"/>
        <end position="271"/>
    </location>
</feature>
<dbReference type="SUPFAM" id="SSF51905">
    <property type="entry name" value="FAD/NAD(P)-binding domain"/>
    <property type="match status" value="1"/>
</dbReference>
<dbReference type="GO" id="GO:0050660">
    <property type="term" value="F:flavin adenine dinucleotide binding"/>
    <property type="evidence" value="ECO:0007669"/>
    <property type="project" value="InterPro"/>
</dbReference>
<feature type="binding site" evidence="2">
    <location>
        <position position="233"/>
    </location>
    <ligand>
        <name>FAD</name>
        <dbReference type="ChEBI" id="CHEBI:57692"/>
    </ligand>
</feature>
<comment type="caution">
    <text evidence="4">The sequence shown here is derived from an EMBL/GenBank/DDBJ whole genome shotgun (WGS) entry which is preliminary data.</text>
</comment>
<evidence type="ECO:0000256" key="2">
    <source>
        <dbReference type="PIRSR" id="PIRSR000137-2"/>
    </source>
</evidence>
<dbReference type="Pfam" id="PF00732">
    <property type="entry name" value="GMC_oxred_N"/>
    <property type="match status" value="1"/>
</dbReference>
<dbReference type="Gene3D" id="3.50.50.60">
    <property type="entry name" value="FAD/NAD(P)-binding domain"/>
    <property type="match status" value="2"/>
</dbReference>
<protein>
    <submittedName>
        <fullName evidence="4">Glucose-methanol-choline oxidoreductase</fullName>
    </submittedName>
</protein>
<accession>A0A6V8H6S7</accession>
<evidence type="ECO:0000259" key="3">
    <source>
        <dbReference type="Pfam" id="PF00732"/>
    </source>
</evidence>
<dbReference type="AlphaFoldDB" id="A0A6V8H6S7"/>
<dbReference type="InterPro" id="IPR012132">
    <property type="entry name" value="GMC_OxRdtase"/>
</dbReference>
<dbReference type="PANTHER" id="PTHR11552">
    <property type="entry name" value="GLUCOSE-METHANOL-CHOLINE GMC OXIDOREDUCTASE"/>
    <property type="match status" value="1"/>
</dbReference>
<evidence type="ECO:0000313" key="5">
    <source>
        <dbReference type="Proteomes" id="UP000053095"/>
    </source>
</evidence>
<comment type="similarity">
    <text evidence="1">Belongs to the GMC oxidoreductase family.</text>
</comment>
<dbReference type="GO" id="GO:0016614">
    <property type="term" value="F:oxidoreductase activity, acting on CH-OH group of donors"/>
    <property type="evidence" value="ECO:0007669"/>
    <property type="project" value="InterPro"/>
</dbReference>
<dbReference type="PIRSF" id="PIRSF000137">
    <property type="entry name" value="Alcohol_oxidase"/>
    <property type="match status" value="1"/>
</dbReference>
<evidence type="ECO:0000256" key="1">
    <source>
        <dbReference type="ARBA" id="ARBA00010790"/>
    </source>
</evidence>
<comment type="cofactor">
    <cofactor evidence="2">
        <name>FAD</name>
        <dbReference type="ChEBI" id="CHEBI:57692"/>
    </cofactor>
</comment>
<keyword evidence="2" id="KW-0274">FAD</keyword>
<gene>
    <name evidence="4" type="ORF">TCE0_017f03369</name>
</gene>
<reference evidence="5" key="1">
    <citation type="journal article" date="2015" name="Genome Announc.">
        <title>Draft genome sequence of Talaromyces cellulolyticus strain Y-94, a source of lignocellulosic biomass-degrading enzymes.</title>
        <authorList>
            <person name="Fujii T."/>
            <person name="Koike H."/>
            <person name="Sawayama S."/>
            <person name="Yano S."/>
            <person name="Inoue H."/>
        </authorList>
    </citation>
    <scope>NUCLEOTIDE SEQUENCE [LARGE SCALE GENOMIC DNA]</scope>
    <source>
        <strain evidence="5">Y-94</strain>
    </source>
</reference>
<dbReference type="Gene3D" id="3.30.560.10">
    <property type="entry name" value="Glucose Oxidase, domain 3"/>
    <property type="match status" value="2"/>
</dbReference>
<dbReference type="Proteomes" id="UP000053095">
    <property type="component" value="Unassembled WGS sequence"/>
</dbReference>
<dbReference type="InterPro" id="IPR036188">
    <property type="entry name" value="FAD/NAD-bd_sf"/>
</dbReference>
<keyword evidence="2" id="KW-0285">Flavoprotein</keyword>
<organism evidence="4 5">
    <name type="scientific">Talaromyces pinophilus</name>
    <name type="common">Penicillium pinophilum</name>
    <dbReference type="NCBI Taxonomy" id="128442"/>
    <lineage>
        <taxon>Eukaryota</taxon>
        <taxon>Fungi</taxon>
        <taxon>Dikarya</taxon>
        <taxon>Ascomycota</taxon>
        <taxon>Pezizomycotina</taxon>
        <taxon>Eurotiomycetes</taxon>
        <taxon>Eurotiomycetidae</taxon>
        <taxon>Eurotiales</taxon>
        <taxon>Trichocomaceae</taxon>
        <taxon>Talaromyces</taxon>
        <taxon>Talaromyces sect. Talaromyces</taxon>
    </lineage>
</organism>
<keyword evidence="5" id="KW-1185">Reference proteome</keyword>